<dbReference type="SMART" id="SM00369">
    <property type="entry name" value="LRR_TYP"/>
    <property type="match status" value="3"/>
</dbReference>
<dbReference type="VEuPathDB" id="VectorBase:AALC636_013666"/>
<dbReference type="PROSITE" id="PS51450">
    <property type="entry name" value="LRR"/>
    <property type="match status" value="1"/>
</dbReference>
<dbReference type="EMBL" id="GAPW01004584">
    <property type="protein sequence ID" value="JAC09014.1"/>
    <property type="molecule type" value="mRNA"/>
</dbReference>
<dbReference type="Pfam" id="PF13855">
    <property type="entry name" value="LRR_8"/>
    <property type="match status" value="1"/>
</dbReference>
<evidence type="ECO:0000256" key="2">
    <source>
        <dbReference type="ARBA" id="ARBA00022737"/>
    </source>
</evidence>
<reference evidence="3" key="1">
    <citation type="journal article" date="2014" name="PLoS Negl. Trop. Dis.">
        <title>Identification and characterization of seminal fluid proteins in the Asian tiger mosquito, Aedes albopictus.</title>
        <authorList>
            <person name="Boes K.E."/>
            <person name="Ribeiro J.M."/>
            <person name="Wong A."/>
            <person name="Harrington L.C."/>
            <person name="Wolfner M.F."/>
            <person name="Sirot L.K."/>
        </authorList>
    </citation>
    <scope>NUCLEOTIDE SEQUENCE</scope>
    <source>
        <tissue evidence="3">Reproductive organs</tissue>
    </source>
</reference>
<proteinExistence type="evidence at transcript level"/>
<dbReference type="InterPro" id="IPR003591">
    <property type="entry name" value="Leu-rich_rpt_typical-subtyp"/>
</dbReference>
<dbReference type="VEuPathDB" id="VectorBase:AALFPA_054493"/>
<protein>
    <submittedName>
        <fullName evidence="3">Protein phosphatase 1 regulatory subunit</fullName>
    </submittedName>
</protein>
<accession>A0A023EL99</accession>
<dbReference type="AlphaFoldDB" id="A0A023EL99"/>
<dbReference type="PANTHER" id="PTHR24366:SF160">
    <property type="entry name" value="SI:CH211-191D15.2"/>
    <property type="match status" value="1"/>
</dbReference>
<keyword evidence="1" id="KW-0433">Leucine-rich repeat</keyword>
<evidence type="ECO:0000313" key="3">
    <source>
        <dbReference type="EMBL" id="JAC09014.1"/>
    </source>
</evidence>
<feature type="non-terminal residue" evidence="3">
    <location>
        <position position="1"/>
    </location>
</feature>
<name>A0A023EL99_AEDAL</name>
<dbReference type="InterPro" id="IPR001611">
    <property type="entry name" value="Leu-rich_rpt"/>
</dbReference>
<evidence type="ECO:0000256" key="1">
    <source>
        <dbReference type="ARBA" id="ARBA00022614"/>
    </source>
</evidence>
<dbReference type="InterPro" id="IPR032675">
    <property type="entry name" value="LRR_dom_sf"/>
</dbReference>
<dbReference type="PANTHER" id="PTHR24366">
    <property type="entry name" value="IG(IMMUNOGLOBULIN) AND LRR(LEUCINE RICH REPEAT) DOMAINS"/>
    <property type="match status" value="1"/>
</dbReference>
<organism evidence="3">
    <name type="scientific">Aedes albopictus</name>
    <name type="common">Asian tiger mosquito</name>
    <name type="synonym">Stegomyia albopicta</name>
    <dbReference type="NCBI Taxonomy" id="7160"/>
    <lineage>
        <taxon>Eukaryota</taxon>
        <taxon>Metazoa</taxon>
        <taxon>Ecdysozoa</taxon>
        <taxon>Arthropoda</taxon>
        <taxon>Hexapoda</taxon>
        <taxon>Insecta</taxon>
        <taxon>Pterygota</taxon>
        <taxon>Neoptera</taxon>
        <taxon>Endopterygota</taxon>
        <taxon>Diptera</taxon>
        <taxon>Nematocera</taxon>
        <taxon>Culicoidea</taxon>
        <taxon>Culicidae</taxon>
        <taxon>Culicinae</taxon>
        <taxon>Aedini</taxon>
        <taxon>Aedes</taxon>
        <taxon>Stegomyia</taxon>
    </lineage>
</organism>
<dbReference type="Gene3D" id="3.80.10.10">
    <property type="entry name" value="Ribonuclease Inhibitor"/>
    <property type="match status" value="1"/>
</dbReference>
<sequence>NDVFVDVYTIFMLFNNVQRHLVEFSIIEMKVLNLSCNNFTAIPQQIATFGNLTRLSMSGNRIKSIDMQIFAGLRRLAFLGLENNQISSITGELPLPVLSQLQLYVNRLVELDVSQWHLPALKFINLLKSVDGFTKCFGGANIIDLHEGQWDCSWLEEVRRSIREMVISYIYHNSSFQYCYGTRDVFWYERPVCITPLI</sequence>
<keyword evidence="2" id="KW-0677">Repeat</keyword>
<dbReference type="SUPFAM" id="SSF52058">
    <property type="entry name" value="L domain-like"/>
    <property type="match status" value="1"/>
</dbReference>